<gene>
    <name evidence="1" type="ORF">DPMN_091536</name>
</gene>
<reference evidence="1" key="1">
    <citation type="journal article" date="2019" name="bioRxiv">
        <title>The Genome of the Zebra Mussel, Dreissena polymorpha: A Resource for Invasive Species Research.</title>
        <authorList>
            <person name="McCartney M.A."/>
            <person name="Auch B."/>
            <person name="Kono T."/>
            <person name="Mallez S."/>
            <person name="Zhang Y."/>
            <person name="Obille A."/>
            <person name="Becker A."/>
            <person name="Abrahante J.E."/>
            <person name="Garbe J."/>
            <person name="Badalamenti J.P."/>
            <person name="Herman A."/>
            <person name="Mangelson H."/>
            <person name="Liachko I."/>
            <person name="Sullivan S."/>
            <person name="Sone E.D."/>
            <person name="Koren S."/>
            <person name="Silverstein K.A.T."/>
            <person name="Beckman K.B."/>
            <person name="Gohl D.M."/>
        </authorList>
    </citation>
    <scope>NUCLEOTIDE SEQUENCE</scope>
    <source>
        <strain evidence="1">Duluth1</strain>
        <tissue evidence="1">Whole animal</tissue>
    </source>
</reference>
<accession>A0A9D4KZP6</accession>
<keyword evidence="2" id="KW-1185">Reference proteome</keyword>
<proteinExistence type="predicted"/>
<evidence type="ECO:0000313" key="2">
    <source>
        <dbReference type="Proteomes" id="UP000828390"/>
    </source>
</evidence>
<dbReference type="Proteomes" id="UP000828390">
    <property type="component" value="Unassembled WGS sequence"/>
</dbReference>
<name>A0A9D4KZP6_DREPO</name>
<sequence>MQNQDPTLIDVISTNAKNFFCNTVNGNCGLCDCHTFIVTSLREQCQAVSRKKVKLRSYKNFDETKFNEDLSNVPFHIAHVFDDIDDIYWTHEHMLKQVIDEHAPVKEKVPKKHPHHT</sequence>
<evidence type="ECO:0000313" key="1">
    <source>
        <dbReference type="EMBL" id="KAH3849140.1"/>
    </source>
</evidence>
<protein>
    <submittedName>
        <fullName evidence="1">Uncharacterized protein</fullName>
    </submittedName>
</protein>
<organism evidence="1 2">
    <name type="scientific">Dreissena polymorpha</name>
    <name type="common">Zebra mussel</name>
    <name type="synonym">Mytilus polymorpha</name>
    <dbReference type="NCBI Taxonomy" id="45954"/>
    <lineage>
        <taxon>Eukaryota</taxon>
        <taxon>Metazoa</taxon>
        <taxon>Spiralia</taxon>
        <taxon>Lophotrochozoa</taxon>
        <taxon>Mollusca</taxon>
        <taxon>Bivalvia</taxon>
        <taxon>Autobranchia</taxon>
        <taxon>Heteroconchia</taxon>
        <taxon>Euheterodonta</taxon>
        <taxon>Imparidentia</taxon>
        <taxon>Neoheterodontei</taxon>
        <taxon>Myida</taxon>
        <taxon>Dreissenoidea</taxon>
        <taxon>Dreissenidae</taxon>
        <taxon>Dreissena</taxon>
    </lineage>
</organism>
<dbReference type="AlphaFoldDB" id="A0A9D4KZP6"/>
<reference evidence="1" key="2">
    <citation type="submission" date="2020-11" db="EMBL/GenBank/DDBJ databases">
        <authorList>
            <person name="McCartney M.A."/>
            <person name="Auch B."/>
            <person name="Kono T."/>
            <person name="Mallez S."/>
            <person name="Becker A."/>
            <person name="Gohl D.M."/>
            <person name="Silverstein K.A.T."/>
            <person name="Koren S."/>
            <person name="Bechman K.B."/>
            <person name="Herman A."/>
            <person name="Abrahante J.E."/>
            <person name="Garbe J."/>
        </authorList>
    </citation>
    <scope>NUCLEOTIDE SEQUENCE</scope>
    <source>
        <strain evidence="1">Duluth1</strain>
        <tissue evidence="1">Whole animal</tissue>
    </source>
</reference>
<comment type="caution">
    <text evidence="1">The sequence shown here is derived from an EMBL/GenBank/DDBJ whole genome shotgun (WGS) entry which is preliminary data.</text>
</comment>
<dbReference type="EMBL" id="JAIWYP010000003">
    <property type="protein sequence ID" value="KAH3849140.1"/>
    <property type="molecule type" value="Genomic_DNA"/>
</dbReference>